<gene>
    <name evidence="1" type="ORF">GPA21_08655</name>
</gene>
<dbReference type="EMBL" id="WTVM01000040">
    <property type="protein sequence ID" value="NMG03043.1"/>
    <property type="molecule type" value="Genomic_DNA"/>
</dbReference>
<dbReference type="Proteomes" id="UP000599523">
    <property type="component" value="Unassembled WGS sequence"/>
</dbReference>
<evidence type="ECO:0000313" key="2">
    <source>
        <dbReference type="Proteomes" id="UP000599523"/>
    </source>
</evidence>
<evidence type="ECO:0000313" key="1">
    <source>
        <dbReference type="EMBL" id="NMG03043.1"/>
    </source>
</evidence>
<dbReference type="AlphaFoldDB" id="A0A972F7B8"/>
<keyword evidence="2" id="KW-1185">Reference proteome</keyword>
<accession>A0A972F7B8</accession>
<name>A0A972F7B8_9RHOO</name>
<protein>
    <submittedName>
        <fullName evidence="1">Uncharacterized protein</fullName>
    </submittedName>
</protein>
<dbReference type="RefSeq" id="WP_168987800.1">
    <property type="nucleotide sequence ID" value="NZ_CAWPHM010000265.1"/>
</dbReference>
<sequence>MNTALSELHEGLLPALVALLNDAGTLHDPHDNAPTPSDHYAQVSLALAMACDPETSLDDALAPLDAWAELDSKQIGHLPFNRLLLGFCSKVFEARGASAAQLARIEAAHARCTLAHDYPSNNWALLAQLSRLIEAPDAQVAAEQQAFCDLLERWTTRDGAFIDYPAQPAAGGRVATPFAYHHKALLLTALAARLRPCPALFAHLRGLFGWLVHCWDAAGYAGGLGRSNHALFGDACLLGAMVLLGLDKDDANSPVTALSRRVGAQRRDDGLLWLDPFGHQQGDAGWDNYMHLTVYNAWTAAVTAICRWLGPVDAEVLATHRVAWRGDEPGVFHDRQAGVLCMRNAEGGCLVLSTRGQLPQAFSLNEAELRYAGGVPLHAGGQGDALCELVPRRVALARLRQDADLAGWTTVIEHGGALYGLTDFDQVEVGEKAETVTVSLRGHPVALTRHPPAGVVALALAALDWRFFDGRLGRRQAARREVLKQVTGEILWRIDLRNMGYERELRIVPESVRVLNLRHGQRG</sequence>
<proteinExistence type="predicted"/>
<reference evidence="1" key="1">
    <citation type="submission" date="2019-12" db="EMBL/GenBank/DDBJ databases">
        <title>Comparative genomics gives insights into the taxonomy of the Azoarcus-Aromatoleum group and reveals separate origins of nif in the plant-associated Azoarcus and non-plant-associated Aromatoleum sub-groups.</title>
        <authorList>
            <person name="Lafos M."/>
            <person name="Maluk M."/>
            <person name="Batista M."/>
            <person name="Junghare M."/>
            <person name="Carmona M."/>
            <person name="Faoro H."/>
            <person name="Cruz L.M."/>
            <person name="Battistoni F."/>
            <person name="De Souza E."/>
            <person name="Pedrosa F."/>
            <person name="Chen W.-M."/>
            <person name="Poole P.S."/>
            <person name="Dixon R.A."/>
            <person name="James E.K."/>
        </authorList>
    </citation>
    <scope>NUCLEOTIDE SEQUENCE</scope>
    <source>
        <strain evidence="1">NSC3</strain>
    </source>
</reference>
<comment type="caution">
    <text evidence="1">The sequence shown here is derived from an EMBL/GenBank/DDBJ whole genome shotgun (WGS) entry which is preliminary data.</text>
</comment>
<organism evidence="1 2">
    <name type="scientific">Azoarcus taiwanensis</name>
    <dbReference type="NCBI Taxonomy" id="666964"/>
    <lineage>
        <taxon>Bacteria</taxon>
        <taxon>Pseudomonadati</taxon>
        <taxon>Pseudomonadota</taxon>
        <taxon>Betaproteobacteria</taxon>
        <taxon>Rhodocyclales</taxon>
        <taxon>Zoogloeaceae</taxon>
        <taxon>Azoarcus</taxon>
    </lineage>
</organism>